<dbReference type="PANTHER" id="PTHR10590:SF4">
    <property type="entry name" value="SOLUTE CARRIER FAMILY 28 MEMBER 3"/>
    <property type="match status" value="1"/>
</dbReference>
<dbReference type="InterPro" id="IPR011642">
    <property type="entry name" value="Gate_dom"/>
</dbReference>
<keyword evidence="6 7" id="KW-0472">Membrane</keyword>
<feature type="transmembrane region" description="Helical" evidence="7">
    <location>
        <begin position="164"/>
        <end position="186"/>
    </location>
</feature>
<dbReference type="Pfam" id="PF07670">
    <property type="entry name" value="Gate"/>
    <property type="match status" value="1"/>
</dbReference>
<dbReference type="InterPro" id="IPR018270">
    <property type="entry name" value="C_nuclsd_transpt_met_bac"/>
</dbReference>
<evidence type="ECO:0000256" key="6">
    <source>
        <dbReference type="ARBA" id="ARBA00023136"/>
    </source>
</evidence>
<keyword evidence="3" id="KW-1003">Cell membrane</keyword>
<evidence type="ECO:0000313" key="12">
    <source>
        <dbReference type="Proteomes" id="UP000095594"/>
    </source>
</evidence>
<keyword evidence="5 7" id="KW-1133">Transmembrane helix</keyword>
<dbReference type="EMBL" id="CYZX01000009">
    <property type="protein sequence ID" value="CUO41060.1"/>
    <property type="molecule type" value="Genomic_DNA"/>
</dbReference>
<dbReference type="GO" id="GO:0005886">
    <property type="term" value="C:plasma membrane"/>
    <property type="evidence" value="ECO:0007669"/>
    <property type="project" value="UniProtKB-SubCell"/>
</dbReference>
<feature type="domain" description="Concentrative nucleoside transporter C-terminal" evidence="9">
    <location>
        <begin position="192"/>
        <end position="397"/>
    </location>
</feature>
<feature type="transmembrane region" description="Helical" evidence="7">
    <location>
        <begin position="192"/>
        <end position="212"/>
    </location>
</feature>
<reference evidence="11 12" key="1">
    <citation type="submission" date="2015-09" db="EMBL/GenBank/DDBJ databases">
        <authorList>
            <consortium name="Pathogen Informatics"/>
        </authorList>
    </citation>
    <scope>NUCLEOTIDE SEQUENCE [LARGE SCALE GENOMIC DNA]</scope>
    <source>
        <strain evidence="11 12">2789STDY5834856</strain>
    </source>
</reference>
<comment type="similarity">
    <text evidence="2 7">Belongs to the concentrative nucleoside transporter (CNT) (TC 2.A.41) family.</text>
</comment>
<dbReference type="NCBIfam" id="TIGR00804">
    <property type="entry name" value="nupC"/>
    <property type="match status" value="1"/>
</dbReference>
<organism evidence="11 12">
    <name type="scientific">Clostridium disporicum</name>
    <dbReference type="NCBI Taxonomy" id="84024"/>
    <lineage>
        <taxon>Bacteria</taxon>
        <taxon>Bacillati</taxon>
        <taxon>Bacillota</taxon>
        <taxon>Clostridia</taxon>
        <taxon>Eubacteriales</taxon>
        <taxon>Clostridiaceae</taxon>
        <taxon>Clostridium</taxon>
    </lineage>
</organism>
<evidence type="ECO:0000259" key="9">
    <source>
        <dbReference type="Pfam" id="PF07662"/>
    </source>
</evidence>
<feature type="domain" description="Nucleoside transporter/FeoB GTPase Gate" evidence="10">
    <location>
        <begin position="90"/>
        <end position="183"/>
    </location>
</feature>
<dbReference type="OrthoDB" id="9766455at2"/>
<feature type="transmembrane region" description="Helical" evidence="7">
    <location>
        <begin position="87"/>
        <end position="109"/>
    </location>
</feature>
<evidence type="ECO:0000259" key="10">
    <source>
        <dbReference type="Pfam" id="PF07670"/>
    </source>
</evidence>
<feature type="transmembrane region" description="Helical" evidence="7">
    <location>
        <begin position="377"/>
        <end position="400"/>
    </location>
</feature>
<keyword evidence="7" id="KW-0813">Transport</keyword>
<protein>
    <recommendedName>
        <fullName evidence="7">Nucleoside permease</fullName>
    </recommendedName>
</protein>
<feature type="transmembrane region" description="Helical" evidence="7">
    <location>
        <begin position="6"/>
        <end position="22"/>
    </location>
</feature>
<dbReference type="Proteomes" id="UP000095594">
    <property type="component" value="Unassembled WGS sequence"/>
</dbReference>
<keyword evidence="4 7" id="KW-0812">Transmembrane</keyword>
<dbReference type="GO" id="GO:0015293">
    <property type="term" value="F:symporter activity"/>
    <property type="evidence" value="ECO:0007669"/>
    <property type="project" value="TreeGrafter"/>
</dbReference>
<name>A0A174EYD8_9CLOT</name>
<evidence type="ECO:0000256" key="1">
    <source>
        <dbReference type="ARBA" id="ARBA00004651"/>
    </source>
</evidence>
<feature type="transmembrane region" description="Helical" evidence="7">
    <location>
        <begin position="339"/>
        <end position="365"/>
    </location>
</feature>
<feature type="transmembrane region" description="Helical" evidence="7">
    <location>
        <begin position="29"/>
        <end position="47"/>
    </location>
</feature>
<accession>A0A174EYD8</accession>
<evidence type="ECO:0000256" key="5">
    <source>
        <dbReference type="ARBA" id="ARBA00022989"/>
    </source>
</evidence>
<evidence type="ECO:0000259" key="8">
    <source>
        <dbReference type="Pfam" id="PF01773"/>
    </source>
</evidence>
<proteinExistence type="inferred from homology"/>
<dbReference type="AlphaFoldDB" id="A0A174EYD8"/>
<evidence type="ECO:0000256" key="4">
    <source>
        <dbReference type="ARBA" id="ARBA00022692"/>
    </source>
</evidence>
<dbReference type="Pfam" id="PF07662">
    <property type="entry name" value="Nucleos_tra2_C"/>
    <property type="match status" value="1"/>
</dbReference>
<feature type="transmembrane region" description="Helical" evidence="7">
    <location>
        <begin position="248"/>
        <end position="273"/>
    </location>
</feature>
<dbReference type="Pfam" id="PF01773">
    <property type="entry name" value="Nucleos_tra2_N"/>
    <property type="match status" value="1"/>
</dbReference>
<dbReference type="InterPro" id="IPR002668">
    <property type="entry name" value="CNT_N_dom"/>
</dbReference>
<evidence type="ECO:0000256" key="3">
    <source>
        <dbReference type="ARBA" id="ARBA00022475"/>
    </source>
</evidence>
<sequence>MAILNSIVGIVFIFLVAFLLSNNKKKINWRTIIIGFLIQFGFAVAALKWSVGKFVLSKIALGVQSVINYANEGIKFLFGSLNNDGSIFAVNVLGVIIFTSAIVAVLYYLGVMQFVIKIIGGALSKLLGTSKLESLSASGNIFLSQTEAPLLIRPYVEKLTESELFTVMVGGVASVSGSVLVGYSLLGIPIEYLVSASFMAAPAGLIMAKIIIPELKQAKANEQVEMVKDDSANVVDAAAKGAIDGLGLVLNIAAILLAFVALIALINGLIGWIGGFFGIANLSLQSILGYIFAPVATIIGVPMKESITVGSLIGQKIVLNEFVAFTSLSPLMATLSTKAAAIATFSLCGFANISSIAILIGGIGGMAPSRKGDIARLGWKAIIAGTLANLLSATIAGLLLTI</sequence>
<dbReference type="RefSeq" id="WP_055265246.1">
    <property type="nucleotide sequence ID" value="NZ_CABIXQ010000009.1"/>
</dbReference>
<evidence type="ECO:0000256" key="7">
    <source>
        <dbReference type="RuleBase" id="RU362018"/>
    </source>
</evidence>
<dbReference type="GO" id="GO:0005337">
    <property type="term" value="F:nucleoside transmembrane transporter activity"/>
    <property type="evidence" value="ECO:0007669"/>
    <property type="project" value="InterPro"/>
</dbReference>
<gene>
    <name evidence="11" type="primary">nupX_1</name>
    <name evidence="11" type="ORF">ERS852471_01506</name>
</gene>
<dbReference type="InterPro" id="IPR011657">
    <property type="entry name" value="CNT_C_dom"/>
</dbReference>
<feature type="transmembrane region" description="Helical" evidence="7">
    <location>
        <begin position="279"/>
        <end position="301"/>
    </location>
</feature>
<evidence type="ECO:0000313" key="11">
    <source>
        <dbReference type="EMBL" id="CUO41060.1"/>
    </source>
</evidence>
<comment type="subcellular location">
    <subcellularLocation>
        <location evidence="1">Cell membrane</location>
        <topology evidence="1">Multi-pass membrane protein</topology>
    </subcellularLocation>
</comment>
<dbReference type="InterPro" id="IPR008276">
    <property type="entry name" value="C_nuclsd_transpt"/>
</dbReference>
<evidence type="ECO:0000256" key="2">
    <source>
        <dbReference type="ARBA" id="ARBA00009033"/>
    </source>
</evidence>
<dbReference type="PANTHER" id="PTHR10590">
    <property type="entry name" value="SODIUM/NUCLEOSIDE COTRANSPORTER"/>
    <property type="match status" value="1"/>
</dbReference>
<feature type="domain" description="Concentrative nucleoside transporter N-terminal" evidence="8">
    <location>
        <begin position="8"/>
        <end position="81"/>
    </location>
</feature>